<dbReference type="PANTHER" id="PTHR10913">
    <property type="entry name" value="FOLLISTATIN-RELATED"/>
    <property type="match status" value="1"/>
</dbReference>
<keyword evidence="1" id="KW-0646">Protease inhibitor</keyword>
<evidence type="ECO:0000256" key="1">
    <source>
        <dbReference type="ARBA" id="ARBA00022690"/>
    </source>
</evidence>
<evidence type="ECO:0000259" key="5">
    <source>
        <dbReference type="PROSITE" id="PS51465"/>
    </source>
</evidence>
<accession>A0A9D4MZ48</accession>
<reference evidence="6" key="2">
    <citation type="submission" date="2020-11" db="EMBL/GenBank/DDBJ databases">
        <authorList>
            <person name="McCartney M.A."/>
            <person name="Auch B."/>
            <person name="Kono T."/>
            <person name="Mallez S."/>
            <person name="Becker A."/>
            <person name="Gohl D.M."/>
            <person name="Silverstein K.A.T."/>
            <person name="Koren S."/>
            <person name="Bechman K.B."/>
            <person name="Herman A."/>
            <person name="Abrahante J.E."/>
            <person name="Garbe J."/>
        </authorList>
    </citation>
    <scope>NUCLEOTIDE SEQUENCE</scope>
    <source>
        <strain evidence="6">Duluth1</strain>
        <tissue evidence="6">Whole animal</tissue>
    </source>
</reference>
<organism evidence="6 7">
    <name type="scientific">Dreissena polymorpha</name>
    <name type="common">Zebra mussel</name>
    <name type="synonym">Mytilus polymorpha</name>
    <dbReference type="NCBI Taxonomy" id="45954"/>
    <lineage>
        <taxon>Eukaryota</taxon>
        <taxon>Metazoa</taxon>
        <taxon>Spiralia</taxon>
        <taxon>Lophotrochozoa</taxon>
        <taxon>Mollusca</taxon>
        <taxon>Bivalvia</taxon>
        <taxon>Autobranchia</taxon>
        <taxon>Heteroconchia</taxon>
        <taxon>Euheterodonta</taxon>
        <taxon>Imparidentia</taxon>
        <taxon>Neoheterodontei</taxon>
        <taxon>Myida</taxon>
        <taxon>Dreissenoidea</taxon>
        <taxon>Dreissenidae</taxon>
        <taxon>Dreissena</taxon>
    </lineage>
</organism>
<dbReference type="AlphaFoldDB" id="A0A9D4MZ48"/>
<dbReference type="InterPro" id="IPR050653">
    <property type="entry name" value="Prot_Inhib_GrowthFact_Antg"/>
</dbReference>
<dbReference type="OrthoDB" id="126772at2759"/>
<dbReference type="Gene3D" id="3.30.60.30">
    <property type="match status" value="2"/>
</dbReference>
<evidence type="ECO:0000313" key="7">
    <source>
        <dbReference type="Proteomes" id="UP000828390"/>
    </source>
</evidence>
<protein>
    <recommendedName>
        <fullName evidence="5">Kazal-like domain-containing protein</fullName>
    </recommendedName>
</protein>
<feature type="domain" description="Kazal-like" evidence="5">
    <location>
        <begin position="27"/>
        <end position="84"/>
    </location>
</feature>
<dbReference type="Pfam" id="PF00050">
    <property type="entry name" value="Kazal_1"/>
    <property type="match status" value="1"/>
</dbReference>
<dbReference type="SMART" id="SM00280">
    <property type="entry name" value="KAZAL"/>
    <property type="match status" value="2"/>
</dbReference>
<dbReference type="SUPFAM" id="SSF100895">
    <property type="entry name" value="Kazal-type serine protease inhibitors"/>
    <property type="match status" value="2"/>
</dbReference>
<evidence type="ECO:0000256" key="4">
    <source>
        <dbReference type="SAM" id="SignalP"/>
    </source>
</evidence>
<dbReference type="GO" id="GO:0030154">
    <property type="term" value="P:cell differentiation"/>
    <property type="evidence" value="ECO:0007669"/>
    <property type="project" value="TreeGrafter"/>
</dbReference>
<comment type="caution">
    <text evidence="6">The sequence shown here is derived from an EMBL/GenBank/DDBJ whole genome shotgun (WGS) entry which is preliminary data.</text>
</comment>
<keyword evidence="3" id="KW-1015">Disulfide bond</keyword>
<evidence type="ECO:0000313" key="6">
    <source>
        <dbReference type="EMBL" id="KAH3886642.1"/>
    </source>
</evidence>
<dbReference type="EMBL" id="JAIWYP010000001">
    <property type="protein sequence ID" value="KAH3886642.1"/>
    <property type="molecule type" value="Genomic_DNA"/>
</dbReference>
<dbReference type="GO" id="GO:0004867">
    <property type="term" value="F:serine-type endopeptidase inhibitor activity"/>
    <property type="evidence" value="ECO:0007669"/>
    <property type="project" value="UniProtKB-KW"/>
</dbReference>
<keyword evidence="4" id="KW-0732">Signal</keyword>
<dbReference type="InterPro" id="IPR036058">
    <property type="entry name" value="Kazal_dom_sf"/>
</dbReference>
<feature type="signal peptide" evidence="4">
    <location>
        <begin position="1"/>
        <end position="30"/>
    </location>
</feature>
<proteinExistence type="predicted"/>
<keyword evidence="2" id="KW-0722">Serine protease inhibitor</keyword>
<dbReference type="GO" id="GO:0005576">
    <property type="term" value="C:extracellular region"/>
    <property type="evidence" value="ECO:0007669"/>
    <property type="project" value="TreeGrafter"/>
</dbReference>
<dbReference type="Proteomes" id="UP000828390">
    <property type="component" value="Unassembled WGS sequence"/>
</dbReference>
<dbReference type="PANTHER" id="PTHR10913:SF45">
    <property type="entry name" value="FOLLISTATIN, ISOFORM A-RELATED"/>
    <property type="match status" value="1"/>
</dbReference>
<evidence type="ECO:0000256" key="3">
    <source>
        <dbReference type="ARBA" id="ARBA00023157"/>
    </source>
</evidence>
<sequence length="149" mass="16362">MERLMSNIEDMFSIFAFTCLAAVLPSIARAEFCAYVITQDCFFLPDRNNVCGTNGETYRNNCALAKAYCHDMSIHKAHDGPCGTVSTTPTPVDGSHVVMDIFCLDLVYTTCKTGGTQICGSNGNFYANVCEFDKARCLNRSLTYGTNCQ</sequence>
<feature type="chain" id="PRO_5039303020" description="Kazal-like domain-containing protein" evidence="4">
    <location>
        <begin position="31"/>
        <end position="149"/>
    </location>
</feature>
<dbReference type="PROSITE" id="PS51465">
    <property type="entry name" value="KAZAL_2"/>
    <property type="match status" value="1"/>
</dbReference>
<dbReference type="Pfam" id="PF07648">
    <property type="entry name" value="Kazal_2"/>
    <property type="match status" value="1"/>
</dbReference>
<gene>
    <name evidence="6" type="ORF">DPMN_010654</name>
</gene>
<dbReference type="CDD" id="cd00104">
    <property type="entry name" value="KAZAL_FS"/>
    <property type="match status" value="1"/>
</dbReference>
<name>A0A9D4MZ48_DREPO</name>
<dbReference type="InterPro" id="IPR002350">
    <property type="entry name" value="Kazal_dom"/>
</dbReference>
<evidence type="ECO:0000256" key="2">
    <source>
        <dbReference type="ARBA" id="ARBA00022900"/>
    </source>
</evidence>
<reference evidence="6" key="1">
    <citation type="journal article" date="2019" name="bioRxiv">
        <title>The Genome of the Zebra Mussel, Dreissena polymorpha: A Resource for Invasive Species Research.</title>
        <authorList>
            <person name="McCartney M.A."/>
            <person name="Auch B."/>
            <person name="Kono T."/>
            <person name="Mallez S."/>
            <person name="Zhang Y."/>
            <person name="Obille A."/>
            <person name="Becker A."/>
            <person name="Abrahante J.E."/>
            <person name="Garbe J."/>
            <person name="Badalamenti J.P."/>
            <person name="Herman A."/>
            <person name="Mangelson H."/>
            <person name="Liachko I."/>
            <person name="Sullivan S."/>
            <person name="Sone E.D."/>
            <person name="Koren S."/>
            <person name="Silverstein K.A.T."/>
            <person name="Beckman K.B."/>
            <person name="Gohl D.M."/>
        </authorList>
    </citation>
    <scope>NUCLEOTIDE SEQUENCE</scope>
    <source>
        <strain evidence="6">Duluth1</strain>
        <tissue evidence="6">Whole animal</tissue>
    </source>
</reference>
<keyword evidence="7" id="KW-1185">Reference proteome</keyword>